<comment type="caution">
    <text evidence="10">The sequence shown here is derived from an EMBL/GenBank/DDBJ whole genome shotgun (WGS) entry which is preliminary data.</text>
</comment>
<keyword evidence="7" id="KW-0479">Metal-binding</keyword>
<dbReference type="InterPro" id="IPR029055">
    <property type="entry name" value="Ntn_hydrolases_N"/>
</dbReference>
<evidence type="ECO:0000256" key="2">
    <source>
        <dbReference type="ARBA" id="ARBA00010138"/>
    </source>
</evidence>
<dbReference type="NCBIfam" id="TIGR01134">
    <property type="entry name" value="purF"/>
    <property type="match status" value="1"/>
</dbReference>
<evidence type="ECO:0000256" key="6">
    <source>
        <dbReference type="ARBA" id="ARBA00022962"/>
    </source>
</evidence>
<evidence type="ECO:0000313" key="10">
    <source>
        <dbReference type="EMBL" id="MCL1118160.1"/>
    </source>
</evidence>
<evidence type="ECO:0000256" key="7">
    <source>
        <dbReference type="HAMAP-Rule" id="MF_01931"/>
    </source>
</evidence>
<dbReference type="InterPro" id="IPR017932">
    <property type="entry name" value="GATase_2_dom"/>
</dbReference>
<keyword evidence="6 7" id="KW-0315">Glutamine amidotransferase</keyword>
<dbReference type="Pfam" id="PF13522">
    <property type="entry name" value="GATase_6"/>
    <property type="match status" value="1"/>
</dbReference>
<dbReference type="PIRSF" id="PIRSF000485">
    <property type="entry name" value="Amd_phspho_trans"/>
    <property type="match status" value="1"/>
</dbReference>
<evidence type="ECO:0000259" key="9">
    <source>
        <dbReference type="PROSITE" id="PS51278"/>
    </source>
</evidence>
<proteinExistence type="inferred from homology"/>
<name>A0ABT0L3W4_9GAMM</name>
<comment type="cofactor">
    <cofactor evidence="7">
        <name>Mg(2+)</name>
        <dbReference type="ChEBI" id="CHEBI:18420"/>
    </cofactor>
    <text evidence="7">Binds 1 Mg(2+) ion per subunit.</text>
</comment>
<feature type="binding site" evidence="7">
    <location>
        <position position="364"/>
    </location>
    <ligand>
        <name>Mg(2+)</name>
        <dbReference type="ChEBI" id="CHEBI:18420"/>
    </ligand>
</feature>
<dbReference type="GO" id="GO:0004044">
    <property type="term" value="F:amidophosphoribosyltransferase activity"/>
    <property type="evidence" value="ECO:0007669"/>
    <property type="project" value="UniProtKB-EC"/>
</dbReference>
<keyword evidence="7" id="KW-0460">Magnesium</keyword>
<comment type="pathway">
    <text evidence="1 7 8">Purine metabolism; IMP biosynthesis via de novo pathway; N(1)-(5-phospho-D-ribosyl)glycinamide from 5-phospho-alpha-D-ribose 1-diphosphate: step 1/2.</text>
</comment>
<dbReference type="Gene3D" id="3.40.50.2020">
    <property type="match status" value="1"/>
</dbReference>
<evidence type="ECO:0000256" key="1">
    <source>
        <dbReference type="ARBA" id="ARBA00005209"/>
    </source>
</evidence>
<dbReference type="Pfam" id="PF00156">
    <property type="entry name" value="Pribosyltran"/>
    <property type="match status" value="1"/>
</dbReference>
<comment type="caution">
    <text evidence="7">Lacks conserved residue(s) required for the propagation of feature annotation.</text>
</comment>
<comment type="function">
    <text evidence="7">Catalyzes the formation of phosphoribosylamine from phosphoribosylpyrophosphate (PRPP) and glutamine.</text>
</comment>
<dbReference type="InterPro" id="IPR029057">
    <property type="entry name" value="PRTase-like"/>
</dbReference>
<evidence type="ECO:0000256" key="3">
    <source>
        <dbReference type="ARBA" id="ARBA00022676"/>
    </source>
</evidence>
<dbReference type="PANTHER" id="PTHR11907">
    <property type="entry name" value="AMIDOPHOSPHORIBOSYLTRANSFERASE"/>
    <property type="match status" value="1"/>
</dbReference>
<evidence type="ECO:0000256" key="4">
    <source>
        <dbReference type="ARBA" id="ARBA00022679"/>
    </source>
</evidence>
<evidence type="ECO:0000256" key="5">
    <source>
        <dbReference type="ARBA" id="ARBA00022755"/>
    </source>
</evidence>
<keyword evidence="5 7" id="KW-0658">Purine biosynthesis</keyword>
<accession>A0ABT0L3W4</accession>
<dbReference type="CDD" id="cd00715">
    <property type="entry name" value="GPATase_N"/>
    <property type="match status" value="1"/>
</dbReference>
<sequence>MCGIVGIVGKSSVNQTIYDALTVLQHRGQDAAGIVTVDVNAFRLRKANGLVKDVFEPKHMQRLQGNAGIGHVRYPTAGSSSASEAQPFYVNSPFGISLAHNGNLTNTTELAASLLSKRRHINTTSDSEILLNLLADELQETRSLTLSADEVFDAVSKVHAQTRGAYAVTAMIIGQGLVAFRDPFGIRPLVLGKHETASGTEYMVASESVALDAVGFEVMRDVAPGEAIYVTLDGQLFTRQCAVDPSYSPCIFEFVYFARPDSTIDNISVYGSRVNMGTKLGEKIKKEWDEHDIDVVIPIPETSCDVALEIARSMDLPYRQGFVKNRYIGRTFIMPGQQERKKSVRRKLNAISAEFKGKNVLLVDDSIVRGTTSEQIIEMARDAGAKKVYFASAAPEIRFPNVYGIDMPTTNELIAHGRDADEIAKIIGADGIIFQDLTDLVDAVRMENPEIKRFETSVFDGHYITNDVDQAYLDHIMQLRNDDAKANRNKDIGTNLEMHNECHP</sequence>
<feature type="active site" description="Nucleophile" evidence="7">
    <location>
        <position position="2"/>
    </location>
</feature>
<comment type="catalytic activity">
    <reaction evidence="7 8">
        <text>5-phospho-beta-D-ribosylamine + L-glutamate + diphosphate = 5-phospho-alpha-D-ribose 1-diphosphate + L-glutamine + H2O</text>
        <dbReference type="Rhea" id="RHEA:14905"/>
        <dbReference type="ChEBI" id="CHEBI:15377"/>
        <dbReference type="ChEBI" id="CHEBI:29985"/>
        <dbReference type="ChEBI" id="CHEBI:33019"/>
        <dbReference type="ChEBI" id="CHEBI:58017"/>
        <dbReference type="ChEBI" id="CHEBI:58359"/>
        <dbReference type="ChEBI" id="CHEBI:58681"/>
        <dbReference type="EC" id="2.4.2.14"/>
    </reaction>
</comment>
<dbReference type="InterPro" id="IPR005854">
    <property type="entry name" value="PurF"/>
</dbReference>
<keyword evidence="4 7" id="KW-0808">Transferase</keyword>
<protein>
    <recommendedName>
        <fullName evidence="7">Amidophosphoribosyltransferase</fullName>
        <shortName evidence="7">ATase</shortName>
        <ecNumber evidence="7">2.4.2.14</ecNumber>
    </recommendedName>
    <alternativeName>
        <fullName evidence="7">Glutamine phosphoribosylpyrophosphate amidotransferase</fullName>
        <shortName evidence="7">GPATase</shortName>
    </alternativeName>
</protein>
<dbReference type="RefSeq" id="WP_188842805.1">
    <property type="nucleotide sequence ID" value="NZ_BMOT01000010.1"/>
</dbReference>
<dbReference type="SUPFAM" id="SSF56235">
    <property type="entry name" value="N-terminal nucleophile aminohydrolases (Ntn hydrolases)"/>
    <property type="match status" value="1"/>
</dbReference>
<keyword evidence="3 7" id="KW-0328">Glycosyltransferase</keyword>
<dbReference type="InterPro" id="IPR035584">
    <property type="entry name" value="PurF_N"/>
</dbReference>
<feature type="domain" description="Glutamine amidotransferase type-2" evidence="9">
    <location>
        <begin position="2"/>
        <end position="233"/>
    </location>
</feature>
<dbReference type="SUPFAM" id="SSF53271">
    <property type="entry name" value="PRTase-like"/>
    <property type="match status" value="1"/>
</dbReference>
<gene>
    <name evidence="7 10" type="primary">purF</name>
    <name evidence="10" type="ORF">L2689_13035</name>
</gene>
<dbReference type="HAMAP" id="MF_01931">
    <property type="entry name" value="PurF"/>
    <property type="match status" value="1"/>
</dbReference>
<organism evidence="10 11">
    <name type="scientific">Shewanella aestuarii</name>
    <dbReference type="NCBI Taxonomy" id="1028752"/>
    <lineage>
        <taxon>Bacteria</taxon>
        <taxon>Pseudomonadati</taxon>
        <taxon>Pseudomonadota</taxon>
        <taxon>Gammaproteobacteria</taxon>
        <taxon>Alteromonadales</taxon>
        <taxon>Shewanellaceae</taxon>
        <taxon>Shewanella</taxon>
    </lineage>
</organism>
<comment type="similarity">
    <text evidence="2 7 8">In the C-terminal section; belongs to the purine/pyrimidine phosphoribosyltransferase family.</text>
</comment>
<feature type="binding site" evidence="7">
    <location>
        <position position="365"/>
    </location>
    <ligand>
        <name>Mg(2+)</name>
        <dbReference type="ChEBI" id="CHEBI:18420"/>
    </ligand>
</feature>
<dbReference type="EMBL" id="JAKILK010000007">
    <property type="protein sequence ID" value="MCL1118160.1"/>
    <property type="molecule type" value="Genomic_DNA"/>
</dbReference>
<dbReference type="InterPro" id="IPR000836">
    <property type="entry name" value="PRTase_dom"/>
</dbReference>
<evidence type="ECO:0000256" key="8">
    <source>
        <dbReference type="PIRNR" id="PIRNR000485"/>
    </source>
</evidence>
<dbReference type="EC" id="2.4.2.14" evidence="7"/>
<dbReference type="Gene3D" id="3.60.20.10">
    <property type="entry name" value="Glutamine Phosphoribosylpyrophosphate, subunit 1, domain 1"/>
    <property type="match status" value="1"/>
</dbReference>
<dbReference type="CDD" id="cd06223">
    <property type="entry name" value="PRTases_typeI"/>
    <property type="match status" value="1"/>
</dbReference>
<keyword evidence="11" id="KW-1185">Reference proteome</keyword>
<evidence type="ECO:0000313" key="11">
    <source>
        <dbReference type="Proteomes" id="UP001203212"/>
    </source>
</evidence>
<reference evidence="10 11" key="1">
    <citation type="submission" date="2022-01" db="EMBL/GenBank/DDBJ databases">
        <title>Whole genome-based taxonomy of the Shewanellaceae.</title>
        <authorList>
            <person name="Martin-Rodriguez A.J."/>
        </authorList>
    </citation>
    <scope>NUCLEOTIDE SEQUENCE [LARGE SCALE GENOMIC DNA]</scope>
    <source>
        <strain evidence="10 11">JCM 17801</strain>
    </source>
</reference>
<dbReference type="PROSITE" id="PS51278">
    <property type="entry name" value="GATASE_TYPE_2"/>
    <property type="match status" value="1"/>
</dbReference>
<dbReference type="Proteomes" id="UP001203212">
    <property type="component" value="Unassembled WGS sequence"/>
</dbReference>
<feature type="binding site" evidence="7">
    <location>
        <position position="302"/>
    </location>
    <ligand>
        <name>Mg(2+)</name>
        <dbReference type="ChEBI" id="CHEBI:18420"/>
    </ligand>
</feature>